<keyword evidence="6" id="KW-1185">Reference proteome</keyword>
<accession>A0ABN2HIR5</accession>
<keyword evidence="4" id="KW-0732">Signal</keyword>
<dbReference type="EMBL" id="BAAAPL010000001">
    <property type="protein sequence ID" value="GAA1687660.1"/>
    <property type="molecule type" value="Genomic_DNA"/>
</dbReference>
<feature type="chain" id="PRO_5045514746" evidence="4">
    <location>
        <begin position="27"/>
        <end position="464"/>
    </location>
</feature>
<dbReference type="Gene3D" id="3.40.190.10">
    <property type="entry name" value="Periplasmic binding protein-like II"/>
    <property type="match status" value="1"/>
</dbReference>
<dbReference type="PANTHER" id="PTHR43649:SF29">
    <property type="entry name" value="OSMOPROTECTIVE COMPOUNDS-BINDING PROTEIN GGTB"/>
    <property type="match status" value="1"/>
</dbReference>
<keyword evidence="2" id="KW-0813">Transport</keyword>
<protein>
    <submittedName>
        <fullName evidence="5">ABC transporter substrate-binding protein</fullName>
    </submittedName>
</protein>
<evidence type="ECO:0000313" key="5">
    <source>
        <dbReference type="EMBL" id="GAA1687660.1"/>
    </source>
</evidence>
<feature type="region of interest" description="Disordered" evidence="3">
    <location>
        <begin position="31"/>
        <end position="50"/>
    </location>
</feature>
<comment type="caution">
    <text evidence="5">The sequence shown here is derived from an EMBL/GenBank/DDBJ whole genome shotgun (WGS) entry which is preliminary data.</text>
</comment>
<comment type="similarity">
    <text evidence="1">Belongs to the bacterial solute-binding protein 1 family.</text>
</comment>
<feature type="compositionally biased region" description="Low complexity" evidence="3">
    <location>
        <begin position="31"/>
        <end position="48"/>
    </location>
</feature>
<evidence type="ECO:0000256" key="3">
    <source>
        <dbReference type="SAM" id="MobiDB-lite"/>
    </source>
</evidence>
<evidence type="ECO:0000256" key="1">
    <source>
        <dbReference type="ARBA" id="ARBA00008520"/>
    </source>
</evidence>
<dbReference type="SUPFAM" id="SSF53850">
    <property type="entry name" value="Periplasmic binding protein-like II"/>
    <property type="match status" value="1"/>
</dbReference>
<dbReference type="InterPro" id="IPR050490">
    <property type="entry name" value="Bact_solute-bd_prot1"/>
</dbReference>
<dbReference type="Proteomes" id="UP001501690">
    <property type="component" value="Unassembled WGS sequence"/>
</dbReference>
<dbReference type="PANTHER" id="PTHR43649">
    <property type="entry name" value="ARABINOSE-BINDING PROTEIN-RELATED"/>
    <property type="match status" value="1"/>
</dbReference>
<evidence type="ECO:0000256" key="2">
    <source>
        <dbReference type="ARBA" id="ARBA00022448"/>
    </source>
</evidence>
<proteinExistence type="inferred from homology"/>
<feature type="signal peptide" evidence="4">
    <location>
        <begin position="1"/>
        <end position="26"/>
    </location>
</feature>
<gene>
    <name evidence="5" type="ORF">GCM10009808_00830</name>
</gene>
<sequence>MTQHHLWRTRLASLAVLGTAGALVLAGCASSSDSSSDADPTATTSTDSGLPQDLVDAAIAAAEEAAGGADFSGTTIEVLGVTTGTEADAFINAMAPFAEATGAVVDYVGNADQATVVAAAVEAGNAPDVVDGQGLGLMLQYAASGDAVSMSEVIGDDVLAANYNEGLLNSATIDGDVYGVWNEADTFQIFYNTATYEGPTSGSWDDLMAWSEEAAAAGDAAPWCMGLEAGAGSGFPAQGFIENLFVKKFGSEKLAEWASGELPWTSDEVKWAFEEFGKIATSDTLVDGGPQAVVSTSAFVFMNGMYSDPQTCQLTLWGNYAASIVGASNPDAVVPTGLNFFDIPASVEDYAGALDVAGHVTFALNDDDATSAFMKYWASAEAQALLAASGQYTVANVNVPLSAYPNDNMASSAEILLAADTVTPGPASAVATAVNTAYLQGIMSYVQDPDSLDEILAGIEASKG</sequence>
<organism evidence="5 6">
    <name type="scientific">Microbacterium sediminicola</name>
    <dbReference type="NCBI Taxonomy" id="415210"/>
    <lineage>
        <taxon>Bacteria</taxon>
        <taxon>Bacillati</taxon>
        <taxon>Actinomycetota</taxon>
        <taxon>Actinomycetes</taxon>
        <taxon>Micrococcales</taxon>
        <taxon>Microbacteriaceae</taxon>
        <taxon>Microbacterium</taxon>
    </lineage>
</organism>
<dbReference type="RefSeq" id="WP_344067751.1">
    <property type="nucleotide sequence ID" value="NZ_BAAAPL010000001.1"/>
</dbReference>
<name>A0ABN2HIR5_9MICO</name>
<evidence type="ECO:0000313" key="6">
    <source>
        <dbReference type="Proteomes" id="UP001501690"/>
    </source>
</evidence>
<evidence type="ECO:0000256" key="4">
    <source>
        <dbReference type="SAM" id="SignalP"/>
    </source>
</evidence>
<reference evidence="5 6" key="1">
    <citation type="journal article" date="2019" name="Int. J. Syst. Evol. Microbiol.">
        <title>The Global Catalogue of Microorganisms (GCM) 10K type strain sequencing project: providing services to taxonomists for standard genome sequencing and annotation.</title>
        <authorList>
            <consortium name="The Broad Institute Genomics Platform"/>
            <consortium name="The Broad Institute Genome Sequencing Center for Infectious Disease"/>
            <person name="Wu L."/>
            <person name="Ma J."/>
        </authorList>
    </citation>
    <scope>NUCLEOTIDE SEQUENCE [LARGE SCALE GENOMIC DNA]</scope>
    <source>
        <strain evidence="5 6">JCM 15577</strain>
    </source>
</reference>